<keyword evidence="10" id="KW-0812">Transmembrane</keyword>
<feature type="transmembrane region" description="Helical" evidence="10">
    <location>
        <begin position="60"/>
        <end position="84"/>
    </location>
</feature>
<keyword evidence="8" id="KW-0902">Two-component regulatory system</keyword>
<feature type="transmembrane region" description="Helical" evidence="10">
    <location>
        <begin position="6"/>
        <end position="28"/>
    </location>
</feature>
<keyword evidence="3" id="KW-0597">Phosphoprotein</keyword>
<evidence type="ECO:0000256" key="7">
    <source>
        <dbReference type="ARBA" id="ARBA00022840"/>
    </source>
</evidence>
<keyword evidence="6 12" id="KW-0418">Kinase</keyword>
<dbReference type="PANTHER" id="PTHR24421">
    <property type="entry name" value="NITRATE/NITRITE SENSOR PROTEIN NARX-RELATED"/>
    <property type="match status" value="1"/>
</dbReference>
<evidence type="ECO:0000256" key="10">
    <source>
        <dbReference type="SAM" id="Phobius"/>
    </source>
</evidence>
<evidence type="ECO:0000313" key="12">
    <source>
        <dbReference type="EMBL" id="MFD1934846.1"/>
    </source>
</evidence>
<evidence type="ECO:0000256" key="8">
    <source>
        <dbReference type="ARBA" id="ARBA00023012"/>
    </source>
</evidence>
<feature type="domain" description="Signal transduction histidine kinase subgroup 3 dimerisation and phosphoacceptor" evidence="11">
    <location>
        <begin position="173"/>
        <end position="238"/>
    </location>
</feature>
<keyword evidence="10" id="KW-0472">Membrane</keyword>
<dbReference type="RefSeq" id="WP_379574949.1">
    <property type="nucleotide sequence ID" value="NZ_JBHUFV010000036.1"/>
</dbReference>
<dbReference type="Gene3D" id="3.30.565.10">
    <property type="entry name" value="Histidine kinase-like ATPase, C-terminal domain"/>
    <property type="match status" value="1"/>
</dbReference>
<keyword evidence="13" id="KW-1185">Reference proteome</keyword>
<dbReference type="GO" id="GO:0016301">
    <property type="term" value="F:kinase activity"/>
    <property type="evidence" value="ECO:0007669"/>
    <property type="project" value="UniProtKB-KW"/>
</dbReference>
<reference evidence="13" key="1">
    <citation type="journal article" date="2019" name="Int. J. Syst. Evol. Microbiol.">
        <title>The Global Catalogue of Microorganisms (GCM) 10K type strain sequencing project: providing services to taxonomists for standard genome sequencing and annotation.</title>
        <authorList>
            <consortium name="The Broad Institute Genomics Platform"/>
            <consortium name="The Broad Institute Genome Sequencing Center for Infectious Disease"/>
            <person name="Wu L."/>
            <person name="Ma J."/>
        </authorList>
    </citation>
    <scope>NUCLEOTIDE SEQUENCE [LARGE SCALE GENOMIC DNA]</scope>
    <source>
        <strain evidence="13">ICMP 6774ER</strain>
    </source>
</reference>
<dbReference type="EC" id="2.7.13.3" evidence="2"/>
<dbReference type="Gene3D" id="1.20.5.1930">
    <property type="match status" value="1"/>
</dbReference>
<evidence type="ECO:0000256" key="1">
    <source>
        <dbReference type="ARBA" id="ARBA00000085"/>
    </source>
</evidence>
<dbReference type="InterPro" id="IPR011712">
    <property type="entry name" value="Sig_transdc_His_kin_sub3_dim/P"/>
</dbReference>
<keyword evidence="4" id="KW-0808">Transferase</keyword>
<comment type="catalytic activity">
    <reaction evidence="1">
        <text>ATP + protein L-histidine = ADP + protein N-phospho-L-histidine.</text>
        <dbReference type="EC" id="2.7.13.3"/>
    </reaction>
</comment>
<name>A0ABW4SZJ2_9ACTN</name>
<feature type="transmembrane region" description="Helical" evidence="10">
    <location>
        <begin position="119"/>
        <end position="141"/>
    </location>
</feature>
<organism evidence="12 13">
    <name type="scientific">Nonomuraea mangrovi</name>
    <dbReference type="NCBI Taxonomy" id="2316207"/>
    <lineage>
        <taxon>Bacteria</taxon>
        <taxon>Bacillati</taxon>
        <taxon>Actinomycetota</taxon>
        <taxon>Actinomycetes</taxon>
        <taxon>Streptosporangiales</taxon>
        <taxon>Streptosporangiaceae</taxon>
        <taxon>Nonomuraea</taxon>
    </lineage>
</organism>
<dbReference type="InterPro" id="IPR036890">
    <property type="entry name" value="HATPase_C_sf"/>
</dbReference>
<dbReference type="PANTHER" id="PTHR24421:SF10">
    <property type="entry name" value="NITRATE_NITRITE SENSOR PROTEIN NARQ"/>
    <property type="match status" value="1"/>
</dbReference>
<evidence type="ECO:0000256" key="9">
    <source>
        <dbReference type="SAM" id="MobiDB-lite"/>
    </source>
</evidence>
<evidence type="ECO:0000313" key="13">
    <source>
        <dbReference type="Proteomes" id="UP001597368"/>
    </source>
</evidence>
<dbReference type="Pfam" id="PF07730">
    <property type="entry name" value="HisKA_3"/>
    <property type="match status" value="1"/>
</dbReference>
<keyword evidence="7" id="KW-0067">ATP-binding</keyword>
<dbReference type="InterPro" id="IPR050482">
    <property type="entry name" value="Sensor_HK_TwoCompSys"/>
</dbReference>
<evidence type="ECO:0000256" key="6">
    <source>
        <dbReference type="ARBA" id="ARBA00022777"/>
    </source>
</evidence>
<keyword evidence="5" id="KW-0547">Nucleotide-binding</keyword>
<comment type="caution">
    <text evidence="12">The sequence shown here is derived from an EMBL/GenBank/DDBJ whole genome shotgun (WGS) entry which is preliminary data.</text>
</comment>
<dbReference type="EMBL" id="JBHUFV010000036">
    <property type="protein sequence ID" value="MFD1934846.1"/>
    <property type="molecule type" value="Genomic_DNA"/>
</dbReference>
<evidence type="ECO:0000256" key="3">
    <source>
        <dbReference type="ARBA" id="ARBA00022553"/>
    </source>
</evidence>
<dbReference type="Proteomes" id="UP001597368">
    <property type="component" value="Unassembled WGS sequence"/>
</dbReference>
<evidence type="ECO:0000259" key="11">
    <source>
        <dbReference type="Pfam" id="PF07730"/>
    </source>
</evidence>
<feature type="transmembrane region" description="Helical" evidence="10">
    <location>
        <begin position="96"/>
        <end position="113"/>
    </location>
</feature>
<evidence type="ECO:0000256" key="5">
    <source>
        <dbReference type="ARBA" id="ARBA00022741"/>
    </source>
</evidence>
<accession>A0ABW4SZJ2</accession>
<sequence length="375" mass="40174">MGNLNQWGVALCAVLPMLFFGAILVVIVLRDPDRLGWALADVALGVTGLALMRWRSSRPWPVALATALLTVFSTTATGPAMVAYVSLCTHRRWRRIVPVALVSLLGPAVSGSWDGITQATIVSAVTESIVLGGLTVFGLYLRERRDLAASEREAALAAEREHLQRIEQAKLAERAKIALEMHDVLAHRISLLSMLAGGLAYRKDLTAEETREIALAIQESAHESLNELRTVLGSLRRDGALEAPQPSLSDVAALFDEVRAAGQKVDVDDTIDGRELLPTQTGRHAYRIVQEALTNARKHAPGSRVTAELGGRPGEGLRIRVSNPAPSGSAAGPGGRMGLVGLAERTRMAGGTLSHTIQDGRFVLDARLPWEAPAP</sequence>
<gene>
    <name evidence="12" type="ORF">ACFSKW_25560</name>
</gene>
<evidence type="ECO:0000256" key="2">
    <source>
        <dbReference type="ARBA" id="ARBA00012438"/>
    </source>
</evidence>
<keyword evidence="10" id="KW-1133">Transmembrane helix</keyword>
<feature type="region of interest" description="Disordered" evidence="9">
    <location>
        <begin position="299"/>
        <end position="335"/>
    </location>
</feature>
<dbReference type="CDD" id="cd16917">
    <property type="entry name" value="HATPase_UhpB-NarQ-NarX-like"/>
    <property type="match status" value="1"/>
</dbReference>
<evidence type="ECO:0000256" key="4">
    <source>
        <dbReference type="ARBA" id="ARBA00022679"/>
    </source>
</evidence>
<protein>
    <recommendedName>
        <fullName evidence="2">histidine kinase</fullName>
        <ecNumber evidence="2">2.7.13.3</ecNumber>
    </recommendedName>
</protein>
<dbReference type="SUPFAM" id="SSF55874">
    <property type="entry name" value="ATPase domain of HSP90 chaperone/DNA topoisomerase II/histidine kinase"/>
    <property type="match status" value="1"/>
</dbReference>
<proteinExistence type="predicted"/>